<feature type="repeat" description="RCC1" evidence="3">
    <location>
        <begin position="118"/>
        <end position="170"/>
    </location>
</feature>
<gene>
    <name evidence="5" type="primary">RCC1</name>
    <name evidence="5" type="ORF">HDU87_002977</name>
</gene>
<feature type="repeat" description="RCC1" evidence="3">
    <location>
        <begin position="14"/>
        <end position="66"/>
    </location>
</feature>
<feature type="repeat" description="RCC1" evidence="3">
    <location>
        <begin position="247"/>
        <end position="302"/>
    </location>
</feature>
<evidence type="ECO:0000256" key="3">
    <source>
        <dbReference type="PROSITE-ProRule" id="PRU00235"/>
    </source>
</evidence>
<dbReference type="Gene3D" id="2.130.10.30">
    <property type="entry name" value="Regulator of chromosome condensation 1/beta-lactamase-inhibitor protein II"/>
    <property type="match status" value="1"/>
</dbReference>
<evidence type="ECO:0000313" key="5">
    <source>
        <dbReference type="EMBL" id="KAJ3179368.1"/>
    </source>
</evidence>
<dbReference type="Pfam" id="PF25390">
    <property type="entry name" value="WD40_RLD"/>
    <property type="match status" value="1"/>
</dbReference>
<keyword evidence="6" id="KW-1185">Reference proteome</keyword>
<dbReference type="SUPFAM" id="SSF50985">
    <property type="entry name" value="RCC1/BLIP-II"/>
    <property type="match status" value="1"/>
</dbReference>
<reference evidence="5" key="1">
    <citation type="submission" date="2020-05" db="EMBL/GenBank/DDBJ databases">
        <title>Phylogenomic resolution of chytrid fungi.</title>
        <authorList>
            <person name="Stajich J.E."/>
            <person name="Amses K."/>
            <person name="Simmons R."/>
            <person name="Seto K."/>
            <person name="Myers J."/>
            <person name="Bonds A."/>
            <person name="Quandt C.A."/>
            <person name="Barry K."/>
            <person name="Liu P."/>
            <person name="Grigoriev I."/>
            <person name="Longcore J.E."/>
            <person name="James T.Y."/>
        </authorList>
    </citation>
    <scope>NUCLEOTIDE SEQUENCE</scope>
    <source>
        <strain evidence="5">JEL0379</strain>
    </source>
</reference>
<dbReference type="Proteomes" id="UP001212152">
    <property type="component" value="Unassembled WGS sequence"/>
</dbReference>
<dbReference type="PANTHER" id="PTHR45982">
    <property type="entry name" value="REGULATOR OF CHROMOSOME CONDENSATION"/>
    <property type="match status" value="1"/>
</dbReference>
<dbReference type="EMBL" id="JADGJQ010000021">
    <property type="protein sequence ID" value="KAJ3179368.1"/>
    <property type="molecule type" value="Genomic_DNA"/>
</dbReference>
<dbReference type="PROSITE" id="PS00626">
    <property type="entry name" value="RCC1_2"/>
    <property type="match status" value="1"/>
</dbReference>
<dbReference type="GO" id="GO:0005085">
    <property type="term" value="F:guanyl-nucleotide exchange factor activity"/>
    <property type="evidence" value="ECO:0007669"/>
    <property type="project" value="TreeGrafter"/>
</dbReference>
<dbReference type="InterPro" id="IPR058923">
    <property type="entry name" value="RCC1-like_dom"/>
</dbReference>
<feature type="repeat" description="RCC1" evidence="3">
    <location>
        <begin position="303"/>
        <end position="372"/>
    </location>
</feature>
<keyword evidence="2" id="KW-0677">Repeat</keyword>
<evidence type="ECO:0000256" key="1">
    <source>
        <dbReference type="ARBA" id="ARBA00022658"/>
    </source>
</evidence>
<sequence>MPAFPLPPRHTEVGVVFVVGDGSCAQLGLGEDTVELTKPRKIGYFDDKNIVHVVAGGLHNVALSQDGKLYSWGCNDDGALGRAGPEDQPGPVVDGLEGRVIVDVSCGDSCTMALTQDGEVFGWGQFRDAAGAVGFTPTVFKQSTPLKIEGLGKVKMIACGNHHVVCLQDDGKVLTWGDNSQGQLGRRPMSRRAAATSLKPRDITFTPDLKQTSLRREDARGKAIKSTKIFTAVYAGGYHTFLVHQSGALFVYGLNQWGQLGLGYNEEQASFMGPAHLEGDFEKRGIRMIAGGEHHTLLLDENGKVFACGRAENHQLGLAEEVITREMPQDMDTDGNFSKRLVNHLVPVDKLANFNIKTVSANAQSSIAVGADVPPLNSDTSNLWAWGYGDEGQLINDGEGDAVLPHNAFLNGRKAITASVGGQHSVLLLALNEKDQKARRSSGTA</sequence>
<name>A0AAD5XN07_9FUNG</name>
<evidence type="ECO:0000256" key="2">
    <source>
        <dbReference type="ARBA" id="ARBA00022737"/>
    </source>
</evidence>
<dbReference type="InterPro" id="IPR051553">
    <property type="entry name" value="Ran_GTPase-activating"/>
</dbReference>
<accession>A0AAD5XN07</accession>
<dbReference type="PRINTS" id="PR00633">
    <property type="entry name" value="RCCNDNSATION"/>
</dbReference>
<comment type="caution">
    <text evidence="5">The sequence shown here is derived from an EMBL/GenBank/DDBJ whole genome shotgun (WGS) entry which is preliminary data.</text>
</comment>
<organism evidence="5 6">
    <name type="scientific">Geranomyces variabilis</name>
    <dbReference type="NCBI Taxonomy" id="109894"/>
    <lineage>
        <taxon>Eukaryota</taxon>
        <taxon>Fungi</taxon>
        <taxon>Fungi incertae sedis</taxon>
        <taxon>Chytridiomycota</taxon>
        <taxon>Chytridiomycota incertae sedis</taxon>
        <taxon>Chytridiomycetes</taxon>
        <taxon>Spizellomycetales</taxon>
        <taxon>Powellomycetaceae</taxon>
        <taxon>Geranomyces</taxon>
    </lineage>
</organism>
<proteinExistence type="predicted"/>
<evidence type="ECO:0000259" key="4">
    <source>
        <dbReference type="Pfam" id="PF25390"/>
    </source>
</evidence>
<protein>
    <submittedName>
        <fullName evidence="5">Regulator of chromosome condensation</fullName>
    </submittedName>
</protein>
<dbReference type="PROSITE" id="PS50012">
    <property type="entry name" value="RCC1_3"/>
    <property type="match status" value="7"/>
</dbReference>
<dbReference type="InterPro" id="IPR000408">
    <property type="entry name" value="Reg_chr_condens"/>
</dbReference>
<dbReference type="InterPro" id="IPR009091">
    <property type="entry name" value="RCC1/BLIP-II"/>
</dbReference>
<dbReference type="AlphaFoldDB" id="A0AAD5XN07"/>
<dbReference type="GO" id="GO:0005737">
    <property type="term" value="C:cytoplasm"/>
    <property type="evidence" value="ECO:0007669"/>
    <property type="project" value="TreeGrafter"/>
</dbReference>
<feature type="repeat" description="RCC1" evidence="3">
    <location>
        <begin position="171"/>
        <end position="246"/>
    </location>
</feature>
<evidence type="ECO:0000313" key="6">
    <source>
        <dbReference type="Proteomes" id="UP001212152"/>
    </source>
</evidence>
<feature type="repeat" description="RCC1" evidence="3">
    <location>
        <begin position="381"/>
        <end position="431"/>
    </location>
</feature>
<keyword evidence="1" id="KW-0344">Guanine-nucleotide releasing factor</keyword>
<feature type="repeat" description="RCC1" evidence="3">
    <location>
        <begin position="67"/>
        <end position="117"/>
    </location>
</feature>
<dbReference type="PANTHER" id="PTHR45982:SF1">
    <property type="entry name" value="REGULATOR OF CHROMOSOME CONDENSATION"/>
    <property type="match status" value="1"/>
</dbReference>
<feature type="domain" description="RCC1-like" evidence="4">
    <location>
        <begin position="16"/>
        <end position="427"/>
    </location>
</feature>